<name>A0A086T7T6_HAPC1</name>
<evidence type="ECO:0000313" key="1">
    <source>
        <dbReference type="EMBL" id="KFH45418.1"/>
    </source>
</evidence>
<gene>
    <name evidence="1" type="ORF">ACRE_037530</name>
</gene>
<reference evidence="2" key="1">
    <citation type="journal article" date="2014" name="Genome Announc.">
        <title>Genome sequence and annotation of Acremonium chrysogenum, producer of the beta-lactam antibiotic cephalosporin C.</title>
        <authorList>
            <person name="Terfehr D."/>
            <person name="Dahlmann T.A."/>
            <person name="Specht T."/>
            <person name="Zadra I."/>
            <person name="Kuernsteiner H."/>
            <person name="Kueck U."/>
        </authorList>
    </citation>
    <scope>NUCLEOTIDE SEQUENCE [LARGE SCALE GENOMIC DNA]</scope>
    <source>
        <strain evidence="2">ATCC 11550 / CBS 779.69 / DSM 880 / IAM 14645 / JCM 23072 / IMI 49137</strain>
    </source>
</reference>
<dbReference type="HOGENOM" id="CLU_047964_0_0_1"/>
<dbReference type="Proteomes" id="UP000029964">
    <property type="component" value="Unassembled WGS sequence"/>
</dbReference>
<keyword evidence="2" id="KW-1185">Reference proteome</keyword>
<proteinExistence type="predicted"/>
<dbReference type="SUPFAM" id="SSF51726">
    <property type="entry name" value="UROD/MetE-like"/>
    <property type="match status" value="1"/>
</dbReference>
<organism evidence="1 2">
    <name type="scientific">Hapsidospora chrysogenum (strain ATCC 11550 / CBS 779.69 / DSM 880 / IAM 14645 / JCM 23072 / IMI 49137)</name>
    <name type="common">Acremonium chrysogenum</name>
    <dbReference type="NCBI Taxonomy" id="857340"/>
    <lineage>
        <taxon>Eukaryota</taxon>
        <taxon>Fungi</taxon>
        <taxon>Dikarya</taxon>
        <taxon>Ascomycota</taxon>
        <taxon>Pezizomycotina</taxon>
        <taxon>Sordariomycetes</taxon>
        <taxon>Hypocreomycetidae</taxon>
        <taxon>Hypocreales</taxon>
        <taxon>Bionectriaceae</taxon>
        <taxon>Hapsidospora</taxon>
    </lineage>
</organism>
<accession>A0A086T7T6</accession>
<comment type="caution">
    <text evidence="1">The sequence shown here is derived from an EMBL/GenBank/DDBJ whole genome shotgun (WGS) entry which is preliminary data.</text>
</comment>
<sequence length="355" mass="40191">MATVRGCHMVGSVPLADTETVFRTCISGMPNRLKRIPDGETGPRNYFVYFQSLLWPKAIQPEIELNVLPKARDFSEEEYVEGLRLLEATELKTGYDDAAIASYEVFRRLKKDGVLPRDMRFLVCMTTLGNVVGAYVERAFQPRAEKMYEAALFQALRNIQDRIPPGELAIQLDMSVEMLYWEGKWAEPWWSDRSYMVDYLSRMANQVDKDVEFGLHFCYGDMEHKHVAEPESLQGVADFANSILDKCGRPASFLHCPVALSAIDRLDDYFRPLETLVPRLRRDGTELYLGLVHAGDMECTRRMVEAASKVAPEFGVATECGWGRTPADHLESIMEISTAVSEPFPEYTSKETSGA</sequence>
<dbReference type="InterPro" id="IPR038071">
    <property type="entry name" value="UROD/MetE-like_sf"/>
</dbReference>
<dbReference type="AlphaFoldDB" id="A0A086T7T6"/>
<dbReference type="EMBL" id="JPKY01000032">
    <property type="protein sequence ID" value="KFH45418.1"/>
    <property type="molecule type" value="Genomic_DNA"/>
</dbReference>
<dbReference type="OrthoDB" id="5422863at2759"/>
<evidence type="ECO:0000313" key="2">
    <source>
        <dbReference type="Proteomes" id="UP000029964"/>
    </source>
</evidence>
<protein>
    <submittedName>
        <fullName evidence="1">Uncharacterized protein</fullName>
    </submittedName>
</protein>
<dbReference type="Gene3D" id="3.20.20.210">
    <property type="match status" value="1"/>
</dbReference>